<evidence type="ECO:0000256" key="3">
    <source>
        <dbReference type="ARBA" id="ARBA00022679"/>
    </source>
</evidence>
<comment type="subcellular location">
    <subcellularLocation>
        <location evidence="1">Endomembrane system</location>
        <topology evidence="1">Multi-pass membrane protein</topology>
    </subcellularLocation>
</comment>
<organism evidence="11 12">
    <name type="scientific">Dendrobium catenatum</name>
    <dbReference type="NCBI Taxonomy" id="906689"/>
    <lineage>
        <taxon>Eukaryota</taxon>
        <taxon>Viridiplantae</taxon>
        <taxon>Streptophyta</taxon>
        <taxon>Embryophyta</taxon>
        <taxon>Tracheophyta</taxon>
        <taxon>Spermatophyta</taxon>
        <taxon>Magnoliopsida</taxon>
        <taxon>Liliopsida</taxon>
        <taxon>Asparagales</taxon>
        <taxon>Orchidaceae</taxon>
        <taxon>Epidendroideae</taxon>
        <taxon>Malaxideae</taxon>
        <taxon>Dendrobiinae</taxon>
        <taxon>Dendrobium</taxon>
    </lineage>
</organism>
<dbReference type="GO" id="GO:0012505">
    <property type="term" value="C:endomembrane system"/>
    <property type="evidence" value="ECO:0007669"/>
    <property type="project" value="UniProtKB-SubCell"/>
</dbReference>
<dbReference type="Pfam" id="PF03552">
    <property type="entry name" value="Cellulose_synt"/>
    <property type="match status" value="2"/>
</dbReference>
<reference evidence="11 12" key="2">
    <citation type="journal article" date="2017" name="Nature">
        <title>The Apostasia genome and the evolution of orchids.</title>
        <authorList>
            <person name="Zhang G.Q."/>
            <person name="Liu K.W."/>
            <person name="Li Z."/>
            <person name="Lohaus R."/>
            <person name="Hsiao Y.Y."/>
            <person name="Niu S.C."/>
            <person name="Wang J.Y."/>
            <person name="Lin Y.C."/>
            <person name="Xu Q."/>
            <person name="Chen L.J."/>
            <person name="Yoshida K."/>
            <person name="Fujiwara S."/>
            <person name="Wang Z.W."/>
            <person name="Zhang Y.Q."/>
            <person name="Mitsuda N."/>
            <person name="Wang M."/>
            <person name="Liu G.H."/>
            <person name="Pecoraro L."/>
            <person name="Huang H.X."/>
            <person name="Xiao X.J."/>
            <person name="Lin M."/>
            <person name="Wu X.Y."/>
            <person name="Wu W.L."/>
            <person name="Chen Y.Y."/>
            <person name="Chang S.B."/>
            <person name="Sakamoto S."/>
            <person name="Ohme-Takagi M."/>
            <person name="Yagi M."/>
            <person name="Zeng S.J."/>
            <person name="Shen C.Y."/>
            <person name="Yeh C.M."/>
            <person name="Luo Y.B."/>
            <person name="Tsai W.C."/>
            <person name="Van de Peer Y."/>
            <person name="Liu Z.J."/>
        </authorList>
    </citation>
    <scope>NUCLEOTIDE SEQUENCE [LARGE SCALE GENOMIC DNA]</scope>
    <source>
        <tissue evidence="11">The whole plant</tissue>
    </source>
</reference>
<evidence type="ECO:0000256" key="2">
    <source>
        <dbReference type="ARBA" id="ARBA00022676"/>
    </source>
</evidence>
<keyword evidence="4 10" id="KW-0812">Transmembrane</keyword>
<feature type="transmembrane region" description="Helical" evidence="10">
    <location>
        <begin position="51"/>
        <end position="69"/>
    </location>
</feature>
<dbReference type="Gene3D" id="3.90.550.10">
    <property type="entry name" value="Spore Coat Polysaccharide Biosynthesis Protein SpsA, Chain A"/>
    <property type="match status" value="2"/>
</dbReference>
<evidence type="ECO:0000313" key="11">
    <source>
        <dbReference type="EMBL" id="PKU69698.1"/>
    </source>
</evidence>
<dbReference type="GO" id="GO:0071669">
    <property type="term" value="P:plant-type cell wall organization or biogenesis"/>
    <property type="evidence" value="ECO:0007669"/>
    <property type="project" value="UniProtKB-ARBA"/>
</dbReference>
<keyword evidence="6 10" id="KW-0472">Membrane</keyword>
<feature type="transmembrane region" description="Helical" evidence="10">
    <location>
        <begin position="606"/>
        <end position="626"/>
    </location>
</feature>
<evidence type="ECO:0000256" key="4">
    <source>
        <dbReference type="ARBA" id="ARBA00022692"/>
    </source>
</evidence>
<dbReference type="STRING" id="906689.A0A2I0W247"/>
<feature type="active site" evidence="8">
    <location>
        <position position="184"/>
    </location>
</feature>
<name>A0A2I0W247_9ASPA</name>
<dbReference type="GO" id="GO:0030244">
    <property type="term" value="P:cellulose biosynthetic process"/>
    <property type="evidence" value="ECO:0007669"/>
    <property type="project" value="InterPro"/>
</dbReference>
<evidence type="ECO:0000256" key="8">
    <source>
        <dbReference type="PIRSR" id="PIRSR605150-1"/>
    </source>
</evidence>
<accession>A0A2I0W247</accession>
<feature type="active site" evidence="8">
    <location>
        <position position="520"/>
    </location>
</feature>
<dbReference type="EMBL" id="KZ503010">
    <property type="protein sequence ID" value="PKU69698.1"/>
    <property type="molecule type" value="Genomic_DNA"/>
</dbReference>
<dbReference type="GO" id="GO:0071555">
    <property type="term" value="P:cell wall organization"/>
    <property type="evidence" value="ECO:0007669"/>
    <property type="project" value="UniProtKB-KW"/>
</dbReference>
<proteinExistence type="predicted"/>
<keyword evidence="3" id="KW-0808">Transferase</keyword>
<keyword evidence="7" id="KW-0961">Cell wall biogenesis/degradation</keyword>
<dbReference type="PANTHER" id="PTHR13301">
    <property type="entry name" value="X-BOX TRANSCRIPTION FACTOR-RELATED"/>
    <property type="match status" value="1"/>
</dbReference>
<feature type="transmembrane region" description="Helical" evidence="10">
    <location>
        <begin position="21"/>
        <end position="39"/>
    </location>
</feature>
<evidence type="ECO:0000256" key="9">
    <source>
        <dbReference type="PIRSR" id="PIRSR605150-2"/>
    </source>
</evidence>
<evidence type="ECO:0000256" key="10">
    <source>
        <dbReference type="SAM" id="Phobius"/>
    </source>
</evidence>
<keyword evidence="12" id="KW-1185">Reference proteome</keyword>
<keyword evidence="5 10" id="KW-1133">Transmembrane helix</keyword>
<reference evidence="11 12" key="1">
    <citation type="journal article" date="2016" name="Sci. Rep.">
        <title>The Dendrobium catenatum Lindl. genome sequence provides insights into polysaccharide synthase, floral development and adaptive evolution.</title>
        <authorList>
            <person name="Zhang G.Q."/>
            <person name="Xu Q."/>
            <person name="Bian C."/>
            <person name="Tsai W.C."/>
            <person name="Yeh C.M."/>
            <person name="Liu K.W."/>
            <person name="Yoshida K."/>
            <person name="Zhang L.S."/>
            <person name="Chang S.B."/>
            <person name="Chen F."/>
            <person name="Shi Y."/>
            <person name="Su Y.Y."/>
            <person name="Zhang Y.Q."/>
            <person name="Chen L.J."/>
            <person name="Yin Y."/>
            <person name="Lin M."/>
            <person name="Huang H."/>
            <person name="Deng H."/>
            <person name="Wang Z.W."/>
            <person name="Zhu S.L."/>
            <person name="Zhao X."/>
            <person name="Deng C."/>
            <person name="Niu S.C."/>
            <person name="Huang J."/>
            <person name="Wang M."/>
            <person name="Liu G.H."/>
            <person name="Yang H.J."/>
            <person name="Xiao X.J."/>
            <person name="Hsiao Y.Y."/>
            <person name="Wu W.L."/>
            <person name="Chen Y.Y."/>
            <person name="Mitsuda N."/>
            <person name="Ohme-Takagi M."/>
            <person name="Luo Y.B."/>
            <person name="Van de Peer Y."/>
            <person name="Liu Z.J."/>
        </authorList>
    </citation>
    <scope>NUCLEOTIDE SEQUENCE [LARGE SCALE GENOMIC DNA]</scope>
    <source>
        <tissue evidence="11">The whole plant</tissue>
    </source>
</reference>
<feature type="binding site" evidence="9">
    <location>
        <position position="155"/>
    </location>
    <ligand>
        <name>UDP-alpha-D-glucose</name>
        <dbReference type="ChEBI" id="CHEBI:58885"/>
    </ligand>
</feature>
<dbReference type="Proteomes" id="UP000233837">
    <property type="component" value="Unassembled WGS sequence"/>
</dbReference>
<dbReference type="AlphaFoldDB" id="A0A2I0W247"/>
<keyword evidence="2" id="KW-0328">Glycosyltransferase</keyword>
<dbReference type="GO" id="GO:0016760">
    <property type="term" value="F:cellulose synthase (UDP-forming) activity"/>
    <property type="evidence" value="ECO:0007669"/>
    <property type="project" value="InterPro"/>
</dbReference>
<evidence type="ECO:0000256" key="6">
    <source>
        <dbReference type="ARBA" id="ARBA00023136"/>
    </source>
</evidence>
<feature type="binding site" evidence="9">
    <location>
        <position position="184"/>
    </location>
    <ligand>
        <name>UDP-alpha-D-glucose</name>
        <dbReference type="ChEBI" id="CHEBI:58885"/>
    </ligand>
</feature>
<sequence length="748" mass="85531">MDTTEGRLFEVKVGKGRAWKWLYAGSMLLGLLLIWVYRASHVPEAGEKGRWAWTAVFAAELWFGFYWFLTLSIRWNPIYRYTYKDKLSHRRCTDCARRYFGSFVAVRLRSFDDFPFLSNRKLRHFDRKQEQELAGSEDKLPAIDVFICTTDPTIEPPIVVINTVLSVLAYDYPPEKLNVYLSDDGGSILTFYAMIEASLFAKSWIPFCKKFNVKYMAPSLFFSKSSIPIHDPSFSKWVAMEKLYKEMKSRIEASMKLGDISNEIKAGHEGFTNWSSKTSSNDHHAIIKLRISEQISNGSIILTIDCDMCANNVESIRDALCFFMDEERGHEYAFVQFPHNFENLTQQDLYASSFKMIHKVYFPGLDGLGGPMYTGSCCFHRRDCLNGRKYSELNKIELKRENPKIQETNMSTLEERTKNLASCSYEENTQWGKEVYFPGLDGLGGPMYTGSCCFHRRDCLNGRKYSELNKIELKRENPKIQETNMITLEERIKNLASCTYEENTQWGKEMGLKYGCPVEDVMTGFSIKCRGWKSAYFSPKREPFLGLAPTTLSQALIQHKRWSEGYFQILLSKFCPFLYGFGKTKLGLQMGYSICCFWAINSIPTLIYIFIPSICLINGIFLFPSLGGKFLISYFAEVESDTHTTGKHAITVGISGGYFCAGIDGAGSGGMMRRKVYGVISGGTDAGNLPASIAPEITSVKRALDYFRRRLRTNLSTEKKDYQLCFSPSHPFFLTKHDKSFQFCLPFL</sequence>
<gene>
    <name evidence="11" type="primary">CSLE2</name>
    <name evidence="11" type="ORF">MA16_Dca021058</name>
</gene>
<dbReference type="InterPro" id="IPR029044">
    <property type="entry name" value="Nucleotide-diphossugar_trans"/>
</dbReference>
<evidence type="ECO:0000256" key="5">
    <source>
        <dbReference type="ARBA" id="ARBA00022989"/>
    </source>
</evidence>
<protein>
    <submittedName>
        <fullName evidence="11">Cellulose synthase-like protein E2</fullName>
    </submittedName>
</protein>
<evidence type="ECO:0000313" key="12">
    <source>
        <dbReference type="Proteomes" id="UP000233837"/>
    </source>
</evidence>
<dbReference type="GO" id="GO:0016020">
    <property type="term" value="C:membrane"/>
    <property type="evidence" value="ECO:0007669"/>
    <property type="project" value="InterPro"/>
</dbReference>
<evidence type="ECO:0000256" key="7">
    <source>
        <dbReference type="ARBA" id="ARBA00023316"/>
    </source>
</evidence>
<dbReference type="InterPro" id="IPR005150">
    <property type="entry name" value="Cellulose_synth"/>
</dbReference>
<evidence type="ECO:0000256" key="1">
    <source>
        <dbReference type="ARBA" id="ARBA00004127"/>
    </source>
</evidence>